<organism evidence="5">
    <name type="scientific">Triticum aestivum</name>
    <name type="common">Wheat</name>
    <dbReference type="NCBI Taxonomy" id="4565"/>
    <lineage>
        <taxon>Eukaryota</taxon>
        <taxon>Viridiplantae</taxon>
        <taxon>Streptophyta</taxon>
        <taxon>Embryophyta</taxon>
        <taxon>Tracheophyta</taxon>
        <taxon>Spermatophyta</taxon>
        <taxon>Magnoliopsida</taxon>
        <taxon>Liliopsida</taxon>
        <taxon>Poales</taxon>
        <taxon>Poaceae</taxon>
        <taxon>BOP clade</taxon>
        <taxon>Pooideae</taxon>
        <taxon>Triticodae</taxon>
        <taxon>Triticeae</taxon>
        <taxon>Triticinae</taxon>
        <taxon>Triticum</taxon>
    </lineage>
</organism>
<feature type="signal peptide" evidence="3">
    <location>
        <begin position="1"/>
        <end position="25"/>
    </location>
</feature>
<evidence type="ECO:0000313" key="5">
    <source>
        <dbReference type="EnsemblPlants" id="TraesCS4D02G261000.1.cds1"/>
    </source>
</evidence>
<evidence type="ECO:0000256" key="2">
    <source>
        <dbReference type="SAM" id="MobiDB-lite"/>
    </source>
</evidence>
<keyword evidence="3" id="KW-0732">Signal</keyword>
<evidence type="ECO:0000256" key="3">
    <source>
        <dbReference type="SAM" id="SignalP"/>
    </source>
</evidence>
<dbReference type="OMA" id="GNAYKDY"/>
<reference evidence="5" key="2">
    <citation type="submission" date="2018-10" db="UniProtKB">
        <authorList>
            <consortium name="EnsemblPlants"/>
        </authorList>
    </citation>
    <scope>IDENTIFICATION</scope>
</reference>
<dbReference type="AlphaFoldDB" id="A0A3B6JM70"/>
<proteinExistence type="inferred from homology"/>
<dbReference type="InterPro" id="IPR035506">
    <property type="entry name" value="Pollen_allergen/Os"/>
</dbReference>
<dbReference type="EnsemblPlants" id="TraesCS4D02G261000.1">
    <property type="protein sequence ID" value="TraesCS4D02G261000.1.cds1"/>
    <property type="gene ID" value="TraesCS4D02G261000"/>
</dbReference>
<dbReference type="Proteomes" id="UP000019116">
    <property type="component" value="Chromosome 4D"/>
</dbReference>
<dbReference type="KEGG" id="taes:123100201"/>
<dbReference type="Gramene" id="TraesCS4D03G0623100.1">
    <property type="protein sequence ID" value="TraesCS4D03G0623100.1.CDS1"/>
    <property type="gene ID" value="TraesCS4D03G0623100"/>
</dbReference>
<dbReference type="OrthoDB" id="671261at2759"/>
<evidence type="ECO:0000313" key="6">
    <source>
        <dbReference type="Proteomes" id="UP000019116"/>
    </source>
</evidence>
<dbReference type="Gene3D" id="1.20.120.320">
    <property type="entry name" value="Group V grass pollen allergen"/>
    <property type="match status" value="2"/>
</dbReference>
<dbReference type="GeneID" id="123100201"/>
<gene>
    <name evidence="5" type="primary">LOC123100201</name>
</gene>
<accession>A0A3B6JM70</accession>
<name>A0A3B6JM70_WHEAT</name>
<evidence type="ECO:0000256" key="1">
    <source>
        <dbReference type="ARBA" id="ARBA00008818"/>
    </source>
</evidence>
<keyword evidence="6" id="KW-1185">Reference proteome</keyword>
<evidence type="ECO:0000259" key="4">
    <source>
        <dbReference type="Pfam" id="PF01620"/>
    </source>
</evidence>
<reference evidence="5" key="1">
    <citation type="submission" date="2018-08" db="EMBL/GenBank/DDBJ databases">
        <authorList>
            <person name="Rossello M."/>
        </authorList>
    </citation>
    <scope>NUCLEOTIDE SEQUENCE [LARGE SCALE GENOMIC DNA]</scope>
    <source>
        <strain evidence="5">cv. Chinese Spring</strain>
    </source>
</reference>
<dbReference type="SMR" id="A0A3B6JM70"/>
<dbReference type="PRINTS" id="PR00833">
    <property type="entry name" value="POAALLERGEN"/>
</dbReference>
<dbReference type="Gramene" id="TraesCS4D02G261000.1">
    <property type="protein sequence ID" value="TraesCS4D02G261000.1.cds1"/>
    <property type="gene ID" value="TraesCS4D02G261000"/>
</dbReference>
<protein>
    <recommendedName>
        <fullName evidence="4">Pollen allergen Poa p IX/Phl p VI domain-containing protein</fullName>
    </recommendedName>
</protein>
<dbReference type="InterPro" id="IPR002914">
    <property type="entry name" value="Poa_pIX/Phl_pVI"/>
</dbReference>
<feature type="region of interest" description="Disordered" evidence="2">
    <location>
        <begin position="254"/>
        <end position="278"/>
    </location>
</feature>
<sequence>MAVQQCTVALFVAVALVAGPAVSYAAKAGHAPAGEQPKATTEEQKLIGKANNAFKAAVAVAAVVPPADKPKYFETTFVNNFGNWTLEGLANVSSANASISTRVVFAEVAATMNAQGATPEDKYDSFVAIFGESLRIIAGILEVHAVKPAREEVKGAIPAGELKAIDQIDTAFRTAATAADAAPAKDKSTVFDSAFSKAIKETMGNAYKDYKFVSAMESAVKKMYAVYVPESPEDKSFIFESALTDTIGSMATAAAAATRATPATPTPTPASATGGDKV</sequence>
<feature type="chain" id="PRO_5043176150" description="Pollen allergen Poa p IX/Phl p VI domain-containing protein" evidence="3">
    <location>
        <begin position="26"/>
        <end position="278"/>
    </location>
</feature>
<dbReference type="SUPFAM" id="SSF81736">
    <property type="entry name" value="Group V grass pollen allergen"/>
    <property type="match status" value="2"/>
</dbReference>
<comment type="similarity">
    <text evidence="1">Belongs to the Poa p IX/Phl p VI allergen family.</text>
</comment>
<feature type="domain" description="Pollen allergen Poa p IX/Phl p VI" evidence="4">
    <location>
        <begin position="7"/>
        <end position="148"/>
    </location>
</feature>
<dbReference type="RefSeq" id="XP_044378098.1">
    <property type="nucleotide sequence ID" value="XM_044522163.1"/>
</dbReference>
<dbReference type="Pfam" id="PF01620">
    <property type="entry name" value="Pollen_allerg_2"/>
    <property type="match status" value="1"/>
</dbReference>